<accession>A0A2S5TBU2</accession>
<feature type="region of interest" description="Disordered" evidence="1">
    <location>
        <begin position="81"/>
        <end position="116"/>
    </location>
</feature>
<evidence type="ECO:0000256" key="1">
    <source>
        <dbReference type="SAM" id="MobiDB-lite"/>
    </source>
</evidence>
<dbReference type="Proteomes" id="UP000238220">
    <property type="component" value="Unassembled WGS sequence"/>
</dbReference>
<proteinExistence type="predicted"/>
<sequence length="116" mass="12271">MSANKIVETVKDAVVEAKGKVELIGAHGKDVIQTGAQTLQAARSVVVEGGHQTAQVLANTKEELQRTLKDGVAQIGHKLSNLTTPTHKEQAAARKAEVKDKKQRRRGNGAATQVGA</sequence>
<gene>
    <name evidence="2" type="ORF">C3942_18240</name>
</gene>
<dbReference type="OrthoDB" id="7063398at2"/>
<name>A0A2S5TBU2_9GAMM</name>
<evidence type="ECO:0000313" key="3">
    <source>
        <dbReference type="Proteomes" id="UP000238220"/>
    </source>
</evidence>
<protein>
    <submittedName>
        <fullName evidence="2">Uncharacterized protein</fullName>
    </submittedName>
</protein>
<dbReference type="EMBL" id="PSNW01000012">
    <property type="protein sequence ID" value="PPE72484.1"/>
    <property type="molecule type" value="Genomic_DNA"/>
</dbReference>
<feature type="compositionally biased region" description="Basic and acidic residues" evidence="1">
    <location>
        <begin position="86"/>
        <end position="100"/>
    </location>
</feature>
<keyword evidence="3" id="KW-1185">Reference proteome</keyword>
<organism evidence="2 3">
    <name type="scientific">Solimonas fluminis</name>
    <dbReference type="NCBI Taxonomy" id="2086571"/>
    <lineage>
        <taxon>Bacteria</taxon>
        <taxon>Pseudomonadati</taxon>
        <taxon>Pseudomonadota</taxon>
        <taxon>Gammaproteobacteria</taxon>
        <taxon>Nevskiales</taxon>
        <taxon>Nevskiaceae</taxon>
        <taxon>Solimonas</taxon>
    </lineage>
</organism>
<reference evidence="2 3" key="1">
    <citation type="submission" date="2018-02" db="EMBL/GenBank/DDBJ databases">
        <title>Genome sequencing of Solimonas sp. HR-BB.</title>
        <authorList>
            <person name="Lee Y."/>
            <person name="Jeon C.O."/>
        </authorList>
    </citation>
    <scope>NUCLEOTIDE SEQUENCE [LARGE SCALE GENOMIC DNA]</scope>
    <source>
        <strain evidence="2 3">HR-BB</strain>
    </source>
</reference>
<evidence type="ECO:0000313" key="2">
    <source>
        <dbReference type="EMBL" id="PPE72484.1"/>
    </source>
</evidence>
<dbReference type="RefSeq" id="WP_104231800.1">
    <property type="nucleotide sequence ID" value="NZ_PSNW01000012.1"/>
</dbReference>
<comment type="caution">
    <text evidence="2">The sequence shown here is derived from an EMBL/GenBank/DDBJ whole genome shotgun (WGS) entry which is preliminary data.</text>
</comment>
<dbReference type="AlphaFoldDB" id="A0A2S5TBU2"/>